<comment type="caution">
    <text evidence="1">The sequence shown here is derived from an EMBL/GenBank/DDBJ whole genome shotgun (WGS) entry which is preliminary data.</text>
</comment>
<protein>
    <submittedName>
        <fullName evidence="1">CoA transferase</fullName>
    </submittedName>
</protein>
<dbReference type="PANTHER" id="PTHR48207:SF3">
    <property type="entry name" value="SUCCINATE--HYDROXYMETHYLGLUTARATE COA-TRANSFERASE"/>
    <property type="match status" value="1"/>
</dbReference>
<name>A0ABS6N810_9RHOB</name>
<organism evidence="1 2">
    <name type="scientific">Thalassococcus arenae</name>
    <dbReference type="NCBI Taxonomy" id="2851652"/>
    <lineage>
        <taxon>Bacteria</taxon>
        <taxon>Pseudomonadati</taxon>
        <taxon>Pseudomonadota</taxon>
        <taxon>Alphaproteobacteria</taxon>
        <taxon>Rhodobacterales</taxon>
        <taxon>Roseobacteraceae</taxon>
        <taxon>Thalassococcus</taxon>
    </lineage>
</organism>
<evidence type="ECO:0000313" key="2">
    <source>
        <dbReference type="Proteomes" id="UP001166293"/>
    </source>
</evidence>
<dbReference type="Proteomes" id="UP001166293">
    <property type="component" value="Unassembled WGS sequence"/>
</dbReference>
<dbReference type="PANTHER" id="PTHR48207">
    <property type="entry name" value="SUCCINATE--HYDROXYMETHYLGLUTARATE COA-TRANSFERASE"/>
    <property type="match status" value="1"/>
</dbReference>
<proteinExistence type="predicted"/>
<dbReference type="RefSeq" id="WP_217777922.1">
    <property type="nucleotide sequence ID" value="NZ_JAHRWL010000001.1"/>
</dbReference>
<dbReference type="GO" id="GO:0016740">
    <property type="term" value="F:transferase activity"/>
    <property type="evidence" value="ECO:0007669"/>
    <property type="project" value="UniProtKB-KW"/>
</dbReference>
<keyword evidence="2" id="KW-1185">Reference proteome</keyword>
<keyword evidence="1" id="KW-0808">Transferase</keyword>
<sequence length="373" mass="39454">MTNAPRGPLEGVKVIELARILAGPWAGQTLADLGAEVIKVESQGGDDTRAWGPPFVDRDGDRSAAYFHSCNRGKASVVVDLASAEGQSRMRELVADADILIENFKVGGLAKYGLDFASLSAVNPRLIYCSITGFGQDGPYAHRAGYDYIIQGMSGFMSITGDPDGQPQRAGVAVTDLFTGLYSVSAILAALHQRGRTGKGQHIDMSLLDCAVAAMANQALNYLATGTPPGRTGNYHPNLTPYQVFDCADGHIIIATGNDAQYRRLCGVLGLQDMAEAPEYLTNADRVQNREAMIDRLMGATRAWASAELLSACEAQGIPAGPINDMAAVFADPQVQARGMQIAPGGVPGVRAPFRFSDADLVLDKPAPKLGEG</sequence>
<gene>
    <name evidence="1" type="ORF">KUH32_10245</name>
</gene>
<reference evidence="1" key="1">
    <citation type="submission" date="2021-06" db="EMBL/GenBank/DDBJ databases">
        <title>Thalassococcus sp. CAU 1522 isolated from sea sand, Republic of Korea.</title>
        <authorList>
            <person name="Kim W."/>
        </authorList>
    </citation>
    <scope>NUCLEOTIDE SEQUENCE</scope>
    <source>
        <strain evidence="1">CAU 1522</strain>
    </source>
</reference>
<dbReference type="Pfam" id="PF02515">
    <property type="entry name" value="CoA_transf_3"/>
    <property type="match status" value="1"/>
</dbReference>
<accession>A0ABS6N810</accession>
<dbReference type="EMBL" id="JAHRWL010000001">
    <property type="protein sequence ID" value="MBV2360154.1"/>
    <property type="molecule type" value="Genomic_DNA"/>
</dbReference>
<dbReference type="InterPro" id="IPR050483">
    <property type="entry name" value="CoA-transferase_III_domain"/>
</dbReference>
<dbReference type="InterPro" id="IPR003673">
    <property type="entry name" value="CoA-Trfase_fam_III"/>
</dbReference>
<evidence type="ECO:0000313" key="1">
    <source>
        <dbReference type="EMBL" id="MBV2360154.1"/>
    </source>
</evidence>